<proteinExistence type="predicted"/>
<name>A0ABR6SZT6_9LIST</name>
<comment type="caution">
    <text evidence="1">The sequence shown here is derived from an EMBL/GenBank/DDBJ whole genome shotgun (WGS) entry which is preliminary data.</text>
</comment>
<evidence type="ECO:0000313" key="2">
    <source>
        <dbReference type="Proteomes" id="UP000587800"/>
    </source>
</evidence>
<sequence length="133" mass="15774">MSNEFNLEQLIDEIAKYEVKAYKYNYDDIRSKIVKEIQLKNRVTLAFNINFQETLGDYEVKAYYDLADLTLKQEFNNHDKKYILIIKQFTSIQDILIDAKNLDYQRLTKVSDKAAMLEISRIEALEDKLFSDD</sequence>
<accession>A0ABR6SZT6</accession>
<keyword evidence="2" id="KW-1185">Reference proteome</keyword>
<dbReference type="Proteomes" id="UP000587800">
    <property type="component" value="Unassembled WGS sequence"/>
</dbReference>
<organism evidence="1 2">
    <name type="scientific">Listeria immobilis</name>
    <dbReference type="NCBI Taxonomy" id="2713502"/>
    <lineage>
        <taxon>Bacteria</taxon>
        <taxon>Bacillati</taxon>
        <taxon>Bacillota</taxon>
        <taxon>Bacilli</taxon>
        <taxon>Bacillales</taxon>
        <taxon>Listeriaceae</taxon>
        <taxon>Listeria</taxon>
    </lineage>
</organism>
<protein>
    <submittedName>
        <fullName evidence="1">Uncharacterized protein</fullName>
    </submittedName>
</protein>
<reference evidence="1 2" key="1">
    <citation type="submission" date="2020-03" db="EMBL/GenBank/DDBJ databases">
        <title>Soil Listeria distribution.</title>
        <authorList>
            <person name="Liao J."/>
            <person name="Wiedmann M."/>
        </authorList>
    </citation>
    <scope>NUCLEOTIDE SEQUENCE [LARGE SCALE GENOMIC DNA]</scope>
    <source>
        <strain evidence="1 2">FSL L7-1515</strain>
    </source>
</reference>
<dbReference type="EMBL" id="JAASUB010000025">
    <property type="protein sequence ID" value="MBC1511188.1"/>
    <property type="molecule type" value="Genomic_DNA"/>
</dbReference>
<dbReference type="RefSeq" id="WP_185348383.1">
    <property type="nucleotide sequence ID" value="NZ_JAASTV010000020.1"/>
</dbReference>
<evidence type="ECO:0000313" key="1">
    <source>
        <dbReference type="EMBL" id="MBC1511188.1"/>
    </source>
</evidence>
<gene>
    <name evidence="1" type="ORF">HCJ59_15010</name>
</gene>